<feature type="domain" description="Transketolase-like pyrimidine-binding" evidence="7">
    <location>
        <begin position="600"/>
        <end position="796"/>
    </location>
</feature>
<dbReference type="NCBIfam" id="NF008907">
    <property type="entry name" value="PRK12270.1"/>
    <property type="match status" value="1"/>
</dbReference>
<dbReference type="NCBIfam" id="NF006914">
    <property type="entry name" value="PRK09404.1"/>
    <property type="match status" value="1"/>
</dbReference>
<dbReference type="Proteomes" id="UP000809829">
    <property type="component" value="Unassembled WGS sequence"/>
</dbReference>
<dbReference type="InterPro" id="IPR029061">
    <property type="entry name" value="THDP-binding"/>
</dbReference>
<sequence length="957" mass="107956">MGNQAASKGEPWQGFLGPNYGYVLEQYELYEQKPEEVDPELKELFDVWGAPPSTEELSDNRVLLKDDNRGSVAPMNTAKIAAAIKFAENIRTYGHLYASINPLEEQKKDMVLLHLEDYNLTEEDLKGIPVNILCEDAPSHVKNGLDAINYLTELYTKTISFEFHHVHNLEENKWLTQMVEKGEISHPLSSEKRINVLKRLTEVEDFEQFLHRTFVGQKRFSIEGVDMLVPLLDEIISCSVQDGPKTVNIGMAHRGRLNVLAHVLGKPYEMIFSEFQHSPNKDLVPSEGSTGINYGWTGDVKYHLGADTQIKDESTVRARLTLANNPSHLEFVNPVVEGFTRAAQDDREAIGYPTQDVTKSFAILIHGDAAFPGEGIVQETLNLNQLTGYQTGGTIHIIANNMIGFTTESVDSRSTKYASDLAKGFEIPIVHVNADDPDACLAAAYFAYEYRKRFNKDFLIDLIGYRRFGHNEMDEPMVTQPKTYEIIAKRPTVRALYAKTLQEQQVLSNEEVDSIQEQIQQKLKTAYDKVPPKADKKHHLMELPEAVINGLPNLDTSVSEDVLYDLNSEIVTWPENFNVFPKLARILERRAKALEDNGKVDWSLGEALAFATILRDGTPIRITGQDSERGTFAHRHIVLHDHVTGDVYSPLHTLSDVSASFDIHNSPLSEGSVIGFEYGYNVFAPETLVIWEAQFGDFANAGQVIFDQFISAGRAKWGQKSGMVLLLPHGHEGQGPEHSSARLERFLQLGAENNWTVANVTSAAQYFHLLRRQAAILKREEVRPLVVMTPKSLLRNPFSVSDITELTEGSFKRVIEQPELGQNADSVERIVLCTGKVSSELTEKLQKQESNMDWLHVLRVEEIYPFPRRIIAEIFARYKNLKEIVWMQEEPENMGAWSYIDPKLRSVAPEGVAVKYVGRRRRSSPAEGDPTSHKQEQERILLDAITNEHIANDAVTR</sequence>
<comment type="subunit">
    <text evidence="6">Homodimer. Part of the 2-oxoglutarate dehydrogenase (OGDH) complex composed of E1 (2-oxoglutarate dehydrogenase), E2 (dihydrolipoamide succinyltransferase) and E3 (dihydrolipoamide dehydrogenase); the complex contains multiple copies of the three enzymatic components (E1, E2 and E3).</text>
</comment>
<comment type="cofactor">
    <cofactor evidence="1 6">
        <name>thiamine diphosphate</name>
        <dbReference type="ChEBI" id="CHEBI:58937"/>
    </cofactor>
</comment>
<dbReference type="Gene3D" id="3.40.50.12470">
    <property type="match status" value="1"/>
</dbReference>
<keyword evidence="9" id="KW-1185">Reference proteome</keyword>
<evidence type="ECO:0000259" key="7">
    <source>
        <dbReference type="SMART" id="SM00861"/>
    </source>
</evidence>
<dbReference type="HAMAP" id="MF_01169">
    <property type="entry name" value="SucA_OdhA"/>
    <property type="match status" value="1"/>
</dbReference>
<evidence type="ECO:0000256" key="2">
    <source>
        <dbReference type="ARBA" id="ARBA00023002"/>
    </source>
</evidence>
<dbReference type="InterPro" id="IPR005475">
    <property type="entry name" value="Transketolase-like_Pyr-bd"/>
</dbReference>
<dbReference type="PIRSF" id="PIRSF000157">
    <property type="entry name" value="Oxoglu_dh_E1"/>
    <property type="match status" value="1"/>
</dbReference>
<comment type="catalytic activity">
    <reaction evidence="5 6">
        <text>N(6)-[(R)-lipoyl]-L-lysyl-[protein] + 2-oxoglutarate + H(+) = N(6)-[(R)-S(8)-succinyldihydrolipoyl]-L-lysyl-[protein] + CO2</text>
        <dbReference type="Rhea" id="RHEA:12188"/>
        <dbReference type="Rhea" id="RHEA-COMP:10474"/>
        <dbReference type="Rhea" id="RHEA-COMP:20092"/>
        <dbReference type="ChEBI" id="CHEBI:15378"/>
        <dbReference type="ChEBI" id="CHEBI:16526"/>
        <dbReference type="ChEBI" id="CHEBI:16810"/>
        <dbReference type="ChEBI" id="CHEBI:83099"/>
        <dbReference type="ChEBI" id="CHEBI:83120"/>
        <dbReference type="EC" id="1.2.4.2"/>
    </reaction>
</comment>
<keyword evidence="2 6" id="KW-0560">Oxidoreductase</keyword>
<evidence type="ECO:0000256" key="5">
    <source>
        <dbReference type="ARBA" id="ARBA00051911"/>
    </source>
</evidence>
<dbReference type="Pfam" id="PF02779">
    <property type="entry name" value="Transket_pyr"/>
    <property type="match status" value="1"/>
</dbReference>
<organism evidence="8 9">
    <name type="scientific">Priestia iocasae</name>
    <dbReference type="NCBI Taxonomy" id="2291674"/>
    <lineage>
        <taxon>Bacteria</taxon>
        <taxon>Bacillati</taxon>
        <taxon>Bacillota</taxon>
        <taxon>Bacilli</taxon>
        <taxon>Bacillales</taxon>
        <taxon>Bacillaceae</taxon>
        <taxon>Priestia</taxon>
    </lineage>
</organism>
<dbReference type="CDD" id="cd02016">
    <property type="entry name" value="TPP_E1_OGDC_like"/>
    <property type="match status" value="1"/>
</dbReference>
<dbReference type="InterPro" id="IPR011603">
    <property type="entry name" value="2oxoglutarate_DH_E1"/>
</dbReference>
<comment type="caution">
    <text evidence="8">The sequence shown here is derived from an EMBL/GenBank/DDBJ whole genome shotgun (WGS) entry which is preliminary data.</text>
</comment>
<gene>
    <name evidence="6" type="primary">odhA</name>
    <name evidence="8" type="ORF">JOC83_002467</name>
</gene>
<keyword evidence="4 6" id="KW-0324">Glycolysis</keyword>
<dbReference type="Gene3D" id="3.40.50.970">
    <property type="match status" value="1"/>
</dbReference>
<evidence type="ECO:0000313" key="9">
    <source>
        <dbReference type="Proteomes" id="UP000809829"/>
    </source>
</evidence>
<keyword evidence="3 6" id="KW-0786">Thiamine pyrophosphate</keyword>
<dbReference type="SUPFAM" id="SSF52518">
    <property type="entry name" value="Thiamin diphosphate-binding fold (THDP-binding)"/>
    <property type="match status" value="2"/>
</dbReference>
<dbReference type="EMBL" id="JAFBFC010000004">
    <property type="protein sequence ID" value="MBM7703618.1"/>
    <property type="molecule type" value="Genomic_DNA"/>
</dbReference>
<dbReference type="SMART" id="SM00861">
    <property type="entry name" value="Transket_pyr"/>
    <property type="match status" value="1"/>
</dbReference>
<dbReference type="NCBIfam" id="TIGR00239">
    <property type="entry name" value="2oxo_dh_E1"/>
    <property type="match status" value="1"/>
</dbReference>
<protein>
    <recommendedName>
        <fullName evidence="6">2-oxoglutarate dehydrogenase E1 component</fullName>
        <ecNumber evidence="6">1.2.4.2</ecNumber>
    </recommendedName>
    <alternativeName>
        <fullName evidence="6">Alpha-ketoglutarate dehydrogenase</fullName>
    </alternativeName>
</protein>
<dbReference type="Gene3D" id="3.40.50.11610">
    <property type="entry name" value="Multifunctional 2-oxoglutarate metabolism enzyme, C-terminal domain"/>
    <property type="match status" value="1"/>
</dbReference>
<proteinExistence type="inferred from homology"/>
<dbReference type="PANTHER" id="PTHR23152">
    <property type="entry name" value="2-OXOGLUTARATE DEHYDROGENASE"/>
    <property type="match status" value="1"/>
</dbReference>
<dbReference type="InterPro" id="IPR042179">
    <property type="entry name" value="KGD_C_sf"/>
</dbReference>
<comment type="function">
    <text evidence="6">E1 component of the 2-oxoglutarate dehydrogenase (OGDH) complex which catalyzes the decarboxylation of 2-oxoglutarate, the first step in the conversion of 2-oxoglutarate to succinyl-CoA and CO(2).</text>
</comment>
<dbReference type="Pfam" id="PF16870">
    <property type="entry name" value="OxoGdeHyase_C"/>
    <property type="match status" value="1"/>
</dbReference>
<dbReference type="EC" id="1.2.4.2" evidence="6"/>
<dbReference type="PANTHER" id="PTHR23152:SF4">
    <property type="entry name" value="2-OXOADIPATE DEHYDROGENASE COMPLEX COMPONENT E1"/>
    <property type="match status" value="1"/>
</dbReference>
<dbReference type="RefSeq" id="WP_205187584.1">
    <property type="nucleotide sequence ID" value="NZ_JAFBFC010000004.1"/>
</dbReference>
<accession>A0ABS2QVV5</accession>
<dbReference type="GO" id="GO:0004591">
    <property type="term" value="F:oxoglutarate dehydrogenase (succinyl-transferring) activity"/>
    <property type="evidence" value="ECO:0007669"/>
    <property type="project" value="UniProtKB-EC"/>
</dbReference>
<dbReference type="InterPro" id="IPR001017">
    <property type="entry name" value="DH_E1"/>
</dbReference>
<dbReference type="InterPro" id="IPR031717">
    <property type="entry name" value="ODO-1/KGD_C"/>
</dbReference>
<dbReference type="InterPro" id="IPR023784">
    <property type="entry name" value="2oxoglutarate_DH_E1_bac"/>
</dbReference>
<evidence type="ECO:0000256" key="6">
    <source>
        <dbReference type="HAMAP-Rule" id="MF_01169"/>
    </source>
</evidence>
<evidence type="ECO:0000313" key="8">
    <source>
        <dbReference type="EMBL" id="MBM7703618.1"/>
    </source>
</evidence>
<reference evidence="8 9" key="1">
    <citation type="submission" date="2021-01" db="EMBL/GenBank/DDBJ databases">
        <title>Genomic Encyclopedia of Type Strains, Phase IV (KMG-IV): sequencing the most valuable type-strain genomes for metagenomic binning, comparative biology and taxonomic classification.</title>
        <authorList>
            <person name="Goeker M."/>
        </authorList>
    </citation>
    <scope>NUCLEOTIDE SEQUENCE [LARGE SCALE GENOMIC DNA]</scope>
    <source>
        <strain evidence="8 9">DSM 104297</strain>
    </source>
</reference>
<dbReference type="Pfam" id="PF00676">
    <property type="entry name" value="E1_dh"/>
    <property type="match status" value="1"/>
</dbReference>
<evidence type="ECO:0000256" key="1">
    <source>
        <dbReference type="ARBA" id="ARBA00001964"/>
    </source>
</evidence>
<name>A0ABS2QVV5_9BACI</name>
<evidence type="ECO:0000256" key="4">
    <source>
        <dbReference type="ARBA" id="ARBA00023152"/>
    </source>
</evidence>
<evidence type="ECO:0000256" key="3">
    <source>
        <dbReference type="ARBA" id="ARBA00023052"/>
    </source>
</evidence>
<comment type="similarity">
    <text evidence="6">Belongs to the alpha-ketoglutarate dehydrogenase family.</text>
</comment>